<dbReference type="InterPro" id="IPR012336">
    <property type="entry name" value="Thioredoxin-like_fold"/>
</dbReference>
<evidence type="ECO:0000259" key="3">
    <source>
        <dbReference type="Pfam" id="PF13192"/>
    </source>
</evidence>
<dbReference type="Pfam" id="PF13192">
    <property type="entry name" value="Thioredoxin_3"/>
    <property type="match status" value="1"/>
</dbReference>
<dbReference type="AlphaFoldDB" id="A0A1F2WPX4"/>
<dbReference type="EMBL" id="MELK01000019">
    <property type="protein sequence ID" value="OFW58917.1"/>
    <property type="molecule type" value="Genomic_DNA"/>
</dbReference>
<keyword evidence="2" id="KW-1015">Disulfide bond</keyword>
<accession>A0A1F2WPX4</accession>
<keyword evidence="2" id="KW-0676">Redox-active center</keyword>
<evidence type="ECO:0000256" key="1">
    <source>
        <dbReference type="PIRSR" id="PIRSR037031-50"/>
    </source>
</evidence>
<evidence type="ECO:0000256" key="2">
    <source>
        <dbReference type="PIRSR" id="PIRSR037031-51"/>
    </source>
</evidence>
<dbReference type="PANTHER" id="PTHR36450">
    <property type="entry name" value="THIOREDOXIN"/>
    <property type="match status" value="1"/>
</dbReference>
<proteinExistence type="predicted"/>
<evidence type="ECO:0000313" key="5">
    <source>
        <dbReference type="Proteomes" id="UP000177876"/>
    </source>
</evidence>
<dbReference type="PIRSF" id="PIRSF037031">
    <property type="entry name" value="Redox_disulphide_2"/>
    <property type="match status" value="1"/>
</dbReference>
<feature type="disulfide bond" description="Redox-active" evidence="2">
    <location>
        <begin position="11"/>
        <end position="14"/>
    </location>
</feature>
<evidence type="ECO:0000313" key="4">
    <source>
        <dbReference type="EMBL" id="OFW58917.1"/>
    </source>
</evidence>
<feature type="active site" description="Nucleophile" evidence="1">
    <location>
        <position position="14"/>
    </location>
</feature>
<dbReference type="InterPro" id="IPR005243">
    <property type="entry name" value="THIRX-like_proc"/>
</dbReference>
<dbReference type="Gene3D" id="3.40.30.10">
    <property type="entry name" value="Glutaredoxin"/>
    <property type="match status" value="1"/>
</dbReference>
<dbReference type="PANTHER" id="PTHR36450:SF1">
    <property type="entry name" value="THIOREDOXIN"/>
    <property type="match status" value="1"/>
</dbReference>
<sequence length="78" mass="8218">MEVKIYGASNCSRCKGVYETVKEVVAEKGISADVEHVTDIQAVAAAGVMGSPALAIDGKIVASGRVPKKKEIERWLAS</sequence>
<gene>
    <name evidence="4" type="ORF">A2Y75_00030</name>
</gene>
<dbReference type="Proteomes" id="UP000177876">
    <property type="component" value="Unassembled WGS sequence"/>
</dbReference>
<protein>
    <recommendedName>
        <fullName evidence="3">Thioredoxin-like fold domain-containing protein</fullName>
    </recommendedName>
</protein>
<feature type="domain" description="Thioredoxin-like fold" evidence="3">
    <location>
        <begin position="1"/>
        <end position="76"/>
    </location>
</feature>
<dbReference type="STRING" id="1797197.A2Y75_00030"/>
<dbReference type="SUPFAM" id="SSF52833">
    <property type="entry name" value="Thioredoxin-like"/>
    <property type="match status" value="1"/>
</dbReference>
<name>A0A1F2WPX4_9ACTN</name>
<dbReference type="InterPro" id="IPR036249">
    <property type="entry name" value="Thioredoxin-like_sf"/>
</dbReference>
<organism evidence="4 5">
    <name type="scientific">Candidatus Solincola sediminis</name>
    <dbReference type="NCBI Taxonomy" id="1797199"/>
    <lineage>
        <taxon>Bacteria</taxon>
        <taxon>Bacillati</taxon>
        <taxon>Actinomycetota</taxon>
        <taxon>Candidatus Geothermincolia</taxon>
        <taxon>Candidatus Geothermincolales</taxon>
        <taxon>Candidatus Geothermincolaceae</taxon>
        <taxon>Candidatus Solincola</taxon>
    </lineage>
</organism>
<feature type="active site" description="Nucleophile" evidence="1">
    <location>
        <position position="11"/>
    </location>
</feature>
<comment type="caution">
    <text evidence="4">The sequence shown here is derived from an EMBL/GenBank/DDBJ whole genome shotgun (WGS) entry which is preliminary data.</text>
</comment>
<reference evidence="4 5" key="1">
    <citation type="journal article" date="2016" name="Nat. Commun.">
        <title>Thousands of microbial genomes shed light on interconnected biogeochemical processes in an aquifer system.</title>
        <authorList>
            <person name="Anantharaman K."/>
            <person name="Brown C.T."/>
            <person name="Hug L.A."/>
            <person name="Sharon I."/>
            <person name="Castelle C.J."/>
            <person name="Probst A.J."/>
            <person name="Thomas B.C."/>
            <person name="Singh A."/>
            <person name="Wilkins M.J."/>
            <person name="Karaoz U."/>
            <person name="Brodie E.L."/>
            <person name="Williams K.H."/>
            <person name="Hubbard S.S."/>
            <person name="Banfield J.F."/>
        </authorList>
    </citation>
    <scope>NUCLEOTIDE SEQUENCE [LARGE SCALE GENOMIC DNA]</scope>
</reference>
<dbReference type="NCBIfam" id="TIGR00412">
    <property type="entry name" value="redox_disulf_2"/>
    <property type="match status" value="1"/>
</dbReference>